<evidence type="ECO:0000256" key="3">
    <source>
        <dbReference type="ARBA" id="ARBA00023082"/>
    </source>
</evidence>
<evidence type="ECO:0000256" key="1">
    <source>
        <dbReference type="ARBA" id="ARBA00010641"/>
    </source>
</evidence>
<keyword evidence="4" id="KW-0804">Transcription</keyword>
<evidence type="ECO:0000256" key="4">
    <source>
        <dbReference type="ARBA" id="ARBA00023163"/>
    </source>
</evidence>
<dbReference type="InterPro" id="IPR039425">
    <property type="entry name" value="RNA_pol_sigma-70-like"/>
</dbReference>
<feature type="domain" description="RNA polymerase sigma-70 region 2" evidence="5">
    <location>
        <begin position="15"/>
        <end position="81"/>
    </location>
</feature>
<evidence type="ECO:0000313" key="7">
    <source>
        <dbReference type="EMBL" id="TMQ69369.1"/>
    </source>
</evidence>
<comment type="similarity">
    <text evidence="1">Belongs to the sigma-70 factor family. ECF subfamily.</text>
</comment>
<dbReference type="InterPro" id="IPR013249">
    <property type="entry name" value="RNA_pol_sigma70_r4_t2"/>
</dbReference>
<evidence type="ECO:0000256" key="2">
    <source>
        <dbReference type="ARBA" id="ARBA00023015"/>
    </source>
</evidence>
<evidence type="ECO:0000313" key="8">
    <source>
        <dbReference type="Proteomes" id="UP000319836"/>
    </source>
</evidence>
<name>A0A538U0Q9_UNCEI</name>
<proteinExistence type="inferred from homology"/>
<dbReference type="GO" id="GO:0016987">
    <property type="term" value="F:sigma factor activity"/>
    <property type="evidence" value="ECO:0007669"/>
    <property type="project" value="UniProtKB-KW"/>
</dbReference>
<dbReference type="Gene3D" id="1.10.1740.10">
    <property type="match status" value="1"/>
</dbReference>
<dbReference type="InterPro" id="IPR036388">
    <property type="entry name" value="WH-like_DNA-bd_sf"/>
</dbReference>
<dbReference type="InterPro" id="IPR014284">
    <property type="entry name" value="RNA_pol_sigma-70_dom"/>
</dbReference>
<dbReference type="GO" id="GO:0006352">
    <property type="term" value="P:DNA-templated transcription initiation"/>
    <property type="evidence" value="ECO:0007669"/>
    <property type="project" value="InterPro"/>
</dbReference>
<accession>A0A538U0Q9</accession>
<dbReference type="EMBL" id="VBPA01000306">
    <property type="protein sequence ID" value="TMQ69369.1"/>
    <property type="molecule type" value="Genomic_DNA"/>
</dbReference>
<dbReference type="GO" id="GO:0003677">
    <property type="term" value="F:DNA binding"/>
    <property type="evidence" value="ECO:0007669"/>
    <property type="project" value="InterPro"/>
</dbReference>
<dbReference type="CDD" id="cd06171">
    <property type="entry name" value="Sigma70_r4"/>
    <property type="match status" value="1"/>
</dbReference>
<dbReference type="Pfam" id="PF04542">
    <property type="entry name" value="Sigma70_r2"/>
    <property type="match status" value="1"/>
</dbReference>
<dbReference type="InterPro" id="IPR013325">
    <property type="entry name" value="RNA_pol_sigma_r2"/>
</dbReference>
<dbReference type="AlphaFoldDB" id="A0A538U0Q9"/>
<reference evidence="7 8" key="1">
    <citation type="journal article" date="2019" name="Nat. Microbiol.">
        <title>Mediterranean grassland soil C-N compound turnover is dependent on rainfall and depth, and is mediated by genomically divergent microorganisms.</title>
        <authorList>
            <person name="Diamond S."/>
            <person name="Andeer P.F."/>
            <person name="Li Z."/>
            <person name="Crits-Christoph A."/>
            <person name="Burstein D."/>
            <person name="Anantharaman K."/>
            <person name="Lane K.R."/>
            <person name="Thomas B.C."/>
            <person name="Pan C."/>
            <person name="Northen T.R."/>
            <person name="Banfield J.F."/>
        </authorList>
    </citation>
    <scope>NUCLEOTIDE SEQUENCE [LARGE SCALE GENOMIC DNA]</scope>
    <source>
        <strain evidence="7">WS_10</strain>
    </source>
</reference>
<dbReference type="PANTHER" id="PTHR43133">
    <property type="entry name" value="RNA POLYMERASE ECF-TYPE SIGMA FACTO"/>
    <property type="match status" value="1"/>
</dbReference>
<evidence type="ECO:0000259" key="6">
    <source>
        <dbReference type="Pfam" id="PF08281"/>
    </source>
</evidence>
<gene>
    <name evidence="7" type="ORF">E6K80_11910</name>
</gene>
<dbReference type="Proteomes" id="UP000319836">
    <property type="component" value="Unassembled WGS sequence"/>
</dbReference>
<keyword evidence="3" id="KW-0731">Sigma factor</keyword>
<organism evidence="7 8">
    <name type="scientific">Eiseniibacteriota bacterium</name>
    <dbReference type="NCBI Taxonomy" id="2212470"/>
    <lineage>
        <taxon>Bacteria</taxon>
        <taxon>Candidatus Eiseniibacteriota</taxon>
    </lineage>
</organism>
<comment type="caution">
    <text evidence="7">The sequence shown here is derived from an EMBL/GenBank/DDBJ whole genome shotgun (WGS) entry which is preliminary data.</text>
</comment>
<dbReference type="Gene3D" id="1.10.10.10">
    <property type="entry name" value="Winged helix-like DNA-binding domain superfamily/Winged helix DNA-binding domain"/>
    <property type="match status" value="1"/>
</dbReference>
<keyword evidence="2" id="KW-0805">Transcription regulation</keyword>
<evidence type="ECO:0000259" key="5">
    <source>
        <dbReference type="Pfam" id="PF04542"/>
    </source>
</evidence>
<dbReference type="NCBIfam" id="TIGR02937">
    <property type="entry name" value="sigma70-ECF"/>
    <property type="match status" value="1"/>
</dbReference>
<dbReference type="InterPro" id="IPR007627">
    <property type="entry name" value="RNA_pol_sigma70_r2"/>
</dbReference>
<feature type="domain" description="RNA polymerase sigma factor 70 region 4 type 2" evidence="6">
    <location>
        <begin position="110"/>
        <end position="155"/>
    </location>
</feature>
<dbReference type="Pfam" id="PF08281">
    <property type="entry name" value="Sigma70_r4_2"/>
    <property type="match status" value="1"/>
</dbReference>
<dbReference type="SUPFAM" id="SSF88946">
    <property type="entry name" value="Sigma2 domain of RNA polymerase sigma factors"/>
    <property type="match status" value="1"/>
</dbReference>
<dbReference type="PANTHER" id="PTHR43133:SF25">
    <property type="entry name" value="RNA POLYMERASE SIGMA FACTOR RFAY-RELATED"/>
    <property type="match status" value="1"/>
</dbReference>
<sequence length="158" mass="17914">MAIAEPTDIAYERAFEEHWTDVFRFALAWTNDWTAAEDLAQEAYLRLWNHRGRIDWDRPVLPWLLVATRRLATDRFRVLRRRLLAPTHSAPIDTDPALRTRWLDVSAGMRDLSALERTALVMTAIQGATYEEAGQVLGTSAGALRAAVSRARAKLENA</sequence>
<protein>
    <submittedName>
        <fullName evidence="7">Sigma-70 family RNA polymerase sigma factor</fullName>
    </submittedName>
</protein>
<dbReference type="SUPFAM" id="SSF88659">
    <property type="entry name" value="Sigma3 and sigma4 domains of RNA polymerase sigma factors"/>
    <property type="match status" value="1"/>
</dbReference>
<dbReference type="InterPro" id="IPR013324">
    <property type="entry name" value="RNA_pol_sigma_r3/r4-like"/>
</dbReference>